<dbReference type="Proteomes" id="UP001162162">
    <property type="component" value="Unassembled WGS sequence"/>
</dbReference>
<comment type="caution">
    <text evidence="1">The sequence shown here is derived from an EMBL/GenBank/DDBJ whole genome shotgun (WGS) entry which is preliminary data.</text>
</comment>
<dbReference type="EMBL" id="JAPWTK010000092">
    <property type="protein sequence ID" value="KAJ8950947.1"/>
    <property type="molecule type" value="Genomic_DNA"/>
</dbReference>
<reference evidence="1" key="1">
    <citation type="journal article" date="2023" name="Insect Mol. Biol.">
        <title>Genome sequencing provides insights into the evolution of gene families encoding plant cell wall-degrading enzymes in longhorned beetles.</title>
        <authorList>
            <person name="Shin N.R."/>
            <person name="Okamura Y."/>
            <person name="Kirsch R."/>
            <person name="Pauchet Y."/>
        </authorList>
    </citation>
    <scope>NUCLEOTIDE SEQUENCE</scope>
    <source>
        <strain evidence="1">AMC_N1</strain>
    </source>
</reference>
<gene>
    <name evidence="1" type="ORF">NQ318_008386</name>
</gene>
<dbReference type="AlphaFoldDB" id="A0AAV8YK82"/>
<organism evidence="1 2">
    <name type="scientific">Aromia moschata</name>
    <dbReference type="NCBI Taxonomy" id="1265417"/>
    <lineage>
        <taxon>Eukaryota</taxon>
        <taxon>Metazoa</taxon>
        <taxon>Ecdysozoa</taxon>
        <taxon>Arthropoda</taxon>
        <taxon>Hexapoda</taxon>
        <taxon>Insecta</taxon>
        <taxon>Pterygota</taxon>
        <taxon>Neoptera</taxon>
        <taxon>Endopterygota</taxon>
        <taxon>Coleoptera</taxon>
        <taxon>Polyphaga</taxon>
        <taxon>Cucujiformia</taxon>
        <taxon>Chrysomeloidea</taxon>
        <taxon>Cerambycidae</taxon>
        <taxon>Cerambycinae</taxon>
        <taxon>Callichromatini</taxon>
        <taxon>Aromia</taxon>
    </lineage>
</organism>
<keyword evidence="2" id="KW-1185">Reference proteome</keyword>
<name>A0AAV8YK82_9CUCU</name>
<accession>A0AAV8YK82</accession>
<protein>
    <submittedName>
        <fullName evidence="1">Uncharacterized protein</fullName>
    </submittedName>
</protein>
<proteinExistence type="predicted"/>
<evidence type="ECO:0000313" key="2">
    <source>
        <dbReference type="Proteomes" id="UP001162162"/>
    </source>
</evidence>
<evidence type="ECO:0000313" key="1">
    <source>
        <dbReference type="EMBL" id="KAJ8950947.1"/>
    </source>
</evidence>
<sequence>MKAAHCKIIEEYPSLKWFCKNCLVFVDIVAHIQSELENFKKEIKNEVNTLVEGVKNRNYDESQAKSYANATKEAVVIKPKIKQGSTKTKESIKESINPVELKVGISEIRNIQEGGIIIKCDTKEEAEKIKSAANEKLSENYNINTPKSKNPCVKILDIDVELGEEDLIKNMKNQNDYLNNENVIQVLEKAKLLYNDKFYISSSNKSQAARRIINDTVPSKKEHSNYINEIVIDNKAERYNETVIRKPRGEWLPGVERMFLELLPAVLRTQTVNTCCFTVRQTKGKLKEKISTFVSDEQRQLWAPVDTKLNERQLLEVQWNVWGFFLKESDRSPTLTLARYSRKRLLDAASVNSGFRAFPKRSDAASLKRRCLLVKAKILISVDLSHLVVELSKI</sequence>